<dbReference type="Proteomes" id="UP000235672">
    <property type="component" value="Unassembled WGS sequence"/>
</dbReference>
<evidence type="ECO:0000256" key="2">
    <source>
        <dbReference type="SAM" id="Phobius"/>
    </source>
</evidence>
<sequence length="643" mass="70819">MSDQKVPEKPKNMGLQLFPPQPKKTTNPNPSRKPSTRRHAVNPQSPPEAAVERSVTPVWPVDDRQPDLDGRQSALGGRQTPQPRGVSPAPKDTQPQSTSGRQTPQSSQQTTLNGRQTPSQANGSSGRQNQQSSPPKGRQTPQNGRETPQQGRSTPQAGRVSPINVPSPINNGLSIPRSHTSFSEAPTLVRRDSNASNTSATNIATNTNPPREEPMIRSIFPTYHPEIPLEHQPYFPTQTSPAHIPRTVINRQQYSPSIASGRSAAGLQSPLALGAAAGRFPLGVQDETVLEPSSTDELKELWKVTNGWRVSASEGRSFCLRMTSALEEPVHTLSSSSQPFYTLRLVPTSTSAQMTMTRQDPNKPAKGDGSPKPSTSSKPNTGVEVMTTTLEEEARRLPPNDGLVALLYPRAASNMAIDLINKANRTDAEQVLEAAERECGRLVWDEDSRRYYLVHPALSTPFVVAINTTPAWSRAEYVLEHSQLPRNLVRLVRDGSGSGYLEVDTAVASKIDCFYVVDVAICAIMLVAIAEEKKTNIERFDAPPPLGPGSPLSPKKPKKAKKADRKSVTMEEFELDLESQSSLKLKKEKHKQKDRDEKVPGFFSLCWMLVKCFFWVIGMFFKALWKCMVLMAKGLTYCCRSHK</sequence>
<protein>
    <recommendedName>
        <fullName evidence="5">Acetylserotonin methytransferase-like protein</fullName>
    </recommendedName>
</protein>
<name>A0A2J6PWH1_9HELO</name>
<proteinExistence type="predicted"/>
<dbReference type="OrthoDB" id="5383338at2759"/>
<feature type="region of interest" description="Disordered" evidence="1">
    <location>
        <begin position="1"/>
        <end position="214"/>
    </location>
</feature>
<feature type="compositionally biased region" description="Low complexity" evidence="1">
    <location>
        <begin position="119"/>
        <end position="133"/>
    </location>
</feature>
<dbReference type="AlphaFoldDB" id="A0A2J6PWH1"/>
<keyword evidence="2" id="KW-1133">Transmembrane helix</keyword>
<organism evidence="3 4">
    <name type="scientific">Hyaloscypha hepaticicola</name>
    <dbReference type="NCBI Taxonomy" id="2082293"/>
    <lineage>
        <taxon>Eukaryota</taxon>
        <taxon>Fungi</taxon>
        <taxon>Dikarya</taxon>
        <taxon>Ascomycota</taxon>
        <taxon>Pezizomycotina</taxon>
        <taxon>Leotiomycetes</taxon>
        <taxon>Helotiales</taxon>
        <taxon>Hyaloscyphaceae</taxon>
        <taxon>Hyaloscypha</taxon>
    </lineage>
</organism>
<feature type="compositionally biased region" description="Basic and acidic residues" evidence="1">
    <location>
        <begin position="61"/>
        <end position="70"/>
    </location>
</feature>
<keyword evidence="4" id="KW-1185">Reference proteome</keyword>
<keyword evidence="2" id="KW-0812">Transmembrane</keyword>
<reference evidence="3 4" key="1">
    <citation type="submission" date="2016-05" db="EMBL/GenBank/DDBJ databases">
        <title>A degradative enzymes factory behind the ericoid mycorrhizal symbiosis.</title>
        <authorList>
            <consortium name="DOE Joint Genome Institute"/>
            <person name="Martino E."/>
            <person name="Morin E."/>
            <person name="Grelet G."/>
            <person name="Kuo A."/>
            <person name="Kohler A."/>
            <person name="Daghino S."/>
            <person name="Barry K."/>
            <person name="Choi C."/>
            <person name="Cichocki N."/>
            <person name="Clum A."/>
            <person name="Copeland A."/>
            <person name="Hainaut M."/>
            <person name="Haridas S."/>
            <person name="Labutti K."/>
            <person name="Lindquist E."/>
            <person name="Lipzen A."/>
            <person name="Khouja H.-R."/>
            <person name="Murat C."/>
            <person name="Ohm R."/>
            <person name="Olson A."/>
            <person name="Spatafora J."/>
            <person name="Veneault-Fourrey C."/>
            <person name="Henrissat B."/>
            <person name="Grigoriev I."/>
            <person name="Martin F."/>
            <person name="Perotto S."/>
        </authorList>
    </citation>
    <scope>NUCLEOTIDE SEQUENCE [LARGE SCALE GENOMIC DNA]</scope>
    <source>
        <strain evidence="3 4">UAMH 7357</strain>
    </source>
</reference>
<evidence type="ECO:0000313" key="3">
    <source>
        <dbReference type="EMBL" id="PMD18390.1"/>
    </source>
</evidence>
<evidence type="ECO:0000313" key="4">
    <source>
        <dbReference type="Proteomes" id="UP000235672"/>
    </source>
</evidence>
<dbReference type="EMBL" id="KZ613494">
    <property type="protein sequence ID" value="PMD18390.1"/>
    <property type="molecule type" value="Genomic_DNA"/>
</dbReference>
<feature type="compositionally biased region" description="Polar residues" evidence="1">
    <location>
        <begin position="349"/>
        <end position="359"/>
    </location>
</feature>
<feature type="compositionally biased region" description="Polar residues" evidence="1">
    <location>
        <begin position="167"/>
        <end position="184"/>
    </location>
</feature>
<accession>A0A2J6PWH1</accession>
<gene>
    <name evidence="3" type="ORF">NA56DRAFT_647852</name>
</gene>
<feature type="compositionally biased region" description="Basic residues" evidence="1">
    <location>
        <begin position="555"/>
        <end position="564"/>
    </location>
</feature>
<feature type="compositionally biased region" description="Low complexity" evidence="1">
    <location>
        <begin position="194"/>
        <end position="208"/>
    </location>
</feature>
<evidence type="ECO:0008006" key="5">
    <source>
        <dbReference type="Google" id="ProtNLM"/>
    </source>
</evidence>
<dbReference type="STRING" id="1745343.A0A2J6PWH1"/>
<feature type="region of interest" description="Disordered" evidence="1">
    <location>
        <begin position="349"/>
        <end position="383"/>
    </location>
</feature>
<feature type="compositionally biased region" description="Polar residues" evidence="1">
    <location>
        <begin position="139"/>
        <end position="156"/>
    </location>
</feature>
<feature type="compositionally biased region" description="Basic and acidic residues" evidence="1">
    <location>
        <begin position="1"/>
        <end position="11"/>
    </location>
</feature>
<feature type="compositionally biased region" description="Polar residues" evidence="1">
    <location>
        <begin position="93"/>
        <end position="118"/>
    </location>
</feature>
<feature type="region of interest" description="Disordered" evidence="1">
    <location>
        <begin position="540"/>
        <end position="573"/>
    </location>
</feature>
<feature type="transmembrane region" description="Helical" evidence="2">
    <location>
        <begin position="599"/>
        <end position="621"/>
    </location>
</feature>
<feature type="compositionally biased region" description="Low complexity" evidence="1">
    <location>
        <begin position="367"/>
        <end position="382"/>
    </location>
</feature>
<evidence type="ECO:0000256" key="1">
    <source>
        <dbReference type="SAM" id="MobiDB-lite"/>
    </source>
</evidence>
<keyword evidence="2" id="KW-0472">Membrane</keyword>